<reference evidence="7 8" key="1">
    <citation type="submission" date="2018-11" db="EMBL/GenBank/DDBJ databases">
        <title>Aureibaculum marinum gen. nov., sp. nov., a member of the family Flavobacteriaceae isolated from the Bohai Sea.</title>
        <authorList>
            <person name="Ji X."/>
        </authorList>
    </citation>
    <scope>NUCLEOTIDE SEQUENCE [LARGE SCALE GENOMIC DNA]</scope>
    <source>
        <strain evidence="7 8">BH-SD17</strain>
    </source>
</reference>
<dbReference type="Pfam" id="PF00425">
    <property type="entry name" value="Chorismate_bind"/>
    <property type="match status" value="1"/>
</dbReference>
<dbReference type="Gene3D" id="3.60.120.10">
    <property type="entry name" value="Anthranilate synthase"/>
    <property type="match status" value="1"/>
</dbReference>
<evidence type="ECO:0000256" key="5">
    <source>
        <dbReference type="ARBA" id="ARBA00041564"/>
    </source>
</evidence>
<dbReference type="AlphaFoldDB" id="A0A3N4P156"/>
<dbReference type="InterPro" id="IPR004561">
    <property type="entry name" value="IsoChor_synthase"/>
</dbReference>
<dbReference type="InterPro" id="IPR005801">
    <property type="entry name" value="ADC_synthase"/>
</dbReference>
<sequence length="360" mass="41380">MNDVDFYKKIKKVYANKLPFVVYSKPDSAEVKLIVQKNDKIHYTEDYKESGFVFAPFENDKLPILFPISESISYTNSFSAYGKEITRNKPDTIFNSSTSSKNKHVALVEKGIKFLENNNYKKVVLSRKEIIKYEEFELVQIYRKLLKSYSNAFVYSWYHPKVGLWLGASPEVLLEADKNSFRTMALASTQVYDVKKYGEFKSLKDVNIHWGAKEVAEQQHVTDYIIEQLNVHVKVSKPYTTKAGNLLHIRTDISGKLTEQLTLKKIVNLLHPTPAVCGVPKEKAKEFIVQNENYSRQFYTGFLGELNLNNKSALFVNLRCMQFVDNTLEIYIGGGITVDSNPVSEWEETVNKSKVMMKVL</sequence>
<evidence type="ECO:0000256" key="2">
    <source>
        <dbReference type="ARBA" id="ARBA00005297"/>
    </source>
</evidence>
<dbReference type="NCBIfam" id="TIGR00543">
    <property type="entry name" value="isochor_syn"/>
    <property type="match status" value="1"/>
</dbReference>
<evidence type="ECO:0000259" key="6">
    <source>
        <dbReference type="Pfam" id="PF00425"/>
    </source>
</evidence>
<evidence type="ECO:0000313" key="7">
    <source>
        <dbReference type="EMBL" id="RPE00878.1"/>
    </source>
</evidence>
<dbReference type="InterPro" id="IPR015890">
    <property type="entry name" value="Chorismate_C"/>
</dbReference>
<dbReference type="GO" id="GO:0008909">
    <property type="term" value="F:isochorismate synthase activity"/>
    <property type="evidence" value="ECO:0007669"/>
    <property type="project" value="UniProtKB-EC"/>
</dbReference>
<dbReference type="EMBL" id="RPFJ01000001">
    <property type="protein sequence ID" value="RPE00878.1"/>
    <property type="molecule type" value="Genomic_DNA"/>
</dbReference>
<dbReference type="EC" id="5.4.4.2" evidence="3"/>
<evidence type="ECO:0000256" key="3">
    <source>
        <dbReference type="ARBA" id="ARBA00012824"/>
    </source>
</evidence>
<dbReference type="PANTHER" id="PTHR42839">
    <property type="entry name" value="ISOCHORISMATE SYNTHASE ENTC"/>
    <property type="match status" value="1"/>
</dbReference>
<comment type="similarity">
    <text evidence="2">Belongs to the isochorismate synthase family.</text>
</comment>
<evidence type="ECO:0000256" key="1">
    <source>
        <dbReference type="ARBA" id="ARBA00000799"/>
    </source>
</evidence>
<organism evidence="7 8">
    <name type="scientific">Aureibaculum marinum</name>
    <dbReference type="NCBI Taxonomy" id="2487930"/>
    <lineage>
        <taxon>Bacteria</taxon>
        <taxon>Pseudomonadati</taxon>
        <taxon>Bacteroidota</taxon>
        <taxon>Flavobacteriia</taxon>
        <taxon>Flavobacteriales</taxon>
        <taxon>Flavobacteriaceae</taxon>
        <taxon>Aureibaculum</taxon>
    </lineage>
</organism>
<dbReference type="PANTHER" id="PTHR42839:SF2">
    <property type="entry name" value="ISOCHORISMATE SYNTHASE ENTC"/>
    <property type="match status" value="1"/>
</dbReference>
<evidence type="ECO:0000313" key="8">
    <source>
        <dbReference type="Proteomes" id="UP000270856"/>
    </source>
</evidence>
<dbReference type="RefSeq" id="WP_123895936.1">
    <property type="nucleotide sequence ID" value="NZ_RPFJ01000001.1"/>
</dbReference>
<protein>
    <recommendedName>
        <fullName evidence="3">isochorismate synthase</fullName>
        <ecNumber evidence="3">5.4.4.2</ecNumber>
    </recommendedName>
    <alternativeName>
        <fullName evidence="5">Isochorismate mutase</fullName>
    </alternativeName>
</protein>
<dbReference type="Proteomes" id="UP000270856">
    <property type="component" value="Unassembled WGS sequence"/>
</dbReference>
<evidence type="ECO:0000256" key="4">
    <source>
        <dbReference type="ARBA" id="ARBA00023235"/>
    </source>
</evidence>
<keyword evidence="4 7" id="KW-0413">Isomerase</keyword>
<comment type="caution">
    <text evidence="7">The sequence shown here is derived from an EMBL/GenBank/DDBJ whole genome shotgun (WGS) entry which is preliminary data.</text>
</comment>
<dbReference type="SUPFAM" id="SSF56322">
    <property type="entry name" value="ADC synthase"/>
    <property type="match status" value="1"/>
</dbReference>
<keyword evidence="8" id="KW-1185">Reference proteome</keyword>
<gene>
    <name evidence="7" type="ORF">EGM88_00580</name>
</gene>
<name>A0A3N4P156_9FLAO</name>
<proteinExistence type="inferred from homology"/>
<comment type="catalytic activity">
    <reaction evidence="1">
        <text>chorismate = isochorismate</text>
        <dbReference type="Rhea" id="RHEA:18985"/>
        <dbReference type="ChEBI" id="CHEBI:29748"/>
        <dbReference type="ChEBI" id="CHEBI:29780"/>
        <dbReference type="EC" id="5.4.4.2"/>
    </reaction>
</comment>
<dbReference type="OrthoDB" id="9806579at2"/>
<feature type="domain" description="Chorismate-utilising enzyme C-terminal" evidence="6">
    <location>
        <begin position="101"/>
        <end position="352"/>
    </location>
</feature>
<accession>A0A3N4P156</accession>